<accession>A0A9E2BIH1</accession>
<dbReference type="Gene3D" id="3.40.630.30">
    <property type="match status" value="1"/>
</dbReference>
<dbReference type="AlphaFoldDB" id="A0A9E2BIH1"/>
<name>A0A9E2BIH1_PSYF1</name>
<comment type="caution">
    <text evidence="4">The sequence shown here is derived from an EMBL/GenBank/DDBJ whole genome shotgun (WGS) entry which is preliminary data.</text>
</comment>
<dbReference type="EMBL" id="QLTW01000097">
    <property type="protein sequence ID" value="MBT9145462.1"/>
    <property type="molecule type" value="Genomic_DNA"/>
</dbReference>
<feature type="domain" description="N-acetyltransferase" evidence="3">
    <location>
        <begin position="168"/>
        <end position="322"/>
    </location>
</feature>
<evidence type="ECO:0000256" key="2">
    <source>
        <dbReference type="ARBA" id="ARBA00023315"/>
    </source>
</evidence>
<dbReference type="CDD" id="cd04301">
    <property type="entry name" value="NAT_SF"/>
    <property type="match status" value="2"/>
</dbReference>
<feature type="domain" description="N-acetyltransferase" evidence="3">
    <location>
        <begin position="5"/>
        <end position="158"/>
    </location>
</feature>
<evidence type="ECO:0000256" key="1">
    <source>
        <dbReference type="ARBA" id="ARBA00022679"/>
    </source>
</evidence>
<evidence type="ECO:0000259" key="3">
    <source>
        <dbReference type="PROSITE" id="PS51186"/>
    </source>
</evidence>
<dbReference type="InterPro" id="IPR000182">
    <property type="entry name" value="GNAT_dom"/>
</dbReference>
<dbReference type="InterPro" id="IPR050832">
    <property type="entry name" value="Bact_Acetyltransf"/>
</dbReference>
<dbReference type="InterPro" id="IPR016181">
    <property type="entry name" value="Acyl_CoA_acyltransferase"/>
</dbReference>
<keyword evidence="2" id="KW-0012">Acyltransferase</keyword>
<sequence length="322" mass="37898">MLKNIKFREFKVDDLPFLVNISNLIYSDYPTTIEELEHWFSNYDHTKYLMKKYVATNEQDEVVAYSYYYHEPILYHPHKFSLELEVHPEWQKQGIGSHFYNLLLKEWITLNTLVIRTDAREDHKDSLSFIINRGFKEKRRSWESRLNVQEFVLDDFAQAVSQIQQHGIEITTLAEEVRKSETAYEKLYEHHTTTMGDMPLPDTYTPVSYEEFFKRVIKSPNLLPEAFFIAKAGELYVGESYLQASKADPTQPYQGLTAVRREFRGKGIATALKIKVIEFAQKNNYKTIKTSNDSENSSMLGINQRLGFVRQPAWIEFEKEFV</sequence>
<dbReference type="Proteomes" id="UP000811545">
    <property type="component" value="Unassembled WGS sequence"/>
</dbReference>
<evidence type="ECO:0000313" key="4">
    <source>
        <dbReference type="EMBL" id="MBT9145462.1"/>
    </source>
</evidence>
<dbReference type="Pfam" id="PF00583">
    <property type="entry name" value="Acetyltransf_1"/>
    <property type="match status" value="2"/>
</dbReference>
<organism evidence="4 5">
    <name type="scientific">Psychracetigena formicireducens</name>
    <dbReference type="NCBI Taxonomy" id="2986056"/>
    <lineage>
        <taxon>Bacteria</taxon>
        <taxon>Bacillati</taxon>
        <taxon>Candidatus Lithacetigenota</taxon>
        <taxon>Candidatus Psychracetigena</taxon>
    </lineage>
</organism>
<dbReference type="PANTHER" id="PTHR43877">
    <property type="entry name" value="AMINOALKYLPHOSPHONATE N-ACETYLTRANSFERASE-RELATED-RELATED"/>
    <property type="match status" value="1"/>
</dbReference>
<protein>
    <recommendedName>
        <fullName evidence="3">N-acetyltransferase domain-containing protein</fullName>
    </recommendedName>
</protein>
<dbReference type="PANTHER" id="PTHR43877:SF6">
    <property type="entry name" value="GCN5-RELATED N-ACETYLTRANSFERASE"/>
    <property type="match status" value="1"/>
</dbReference>
<dbReference type="GO" id="GO:0016747">
    <property type="term" value="F:acyltransferase activity, transferring groups other than amino-acyl groups"/>
    <property type="evidence" value="ECO:0007669"/>
    <property type="project" value="InterPro"/>
</dbReference>
<reference evidence="4 5" key="1">
    <citation type="journal article" date="2021" name="bioRxiv">
        <title>Unique metabolic strategies in Hadean analogues reveal hints for primordial physiology.</title>
        <authorList>
            <person name="Nobu M.K."/>
            <person name="Nakai R."/>
            <person name="Tamazawa S."/>
            <person name="Mori H."/>
            <person name="Toyoda A."/>
            <person name="Ijiri A."/>
            <person name="Suzuki S."/>
            <person name="Kurokawa K."/>
            <person name="Kamagata Y."/>
            <person name="Tamaki H."/>
        </authorList>
    </citation>
    <scope>NUCLEOTIDE SEQUENCE [LARGE SCALE GENOMIC DNA]</scope>
    <source>
        <strain evidence="4">BS525</strain>
    </source>
</reference>
<proteinExistence type="predicted"/>
<evidence type="ECO:0000313" key="5">
    <source>
        <dbReference type="Proteomes" id="UP000811545"/>
    </source>
</evidence>
<dbReference type="SUPFAM" id="SSF55729">
    <property type="entry name" value="Acyl-CoA N-acyltransferases (Nat)"/>
    <property type="match status" value="2"/>
</dbReference>
<dbReference type="PROSITE" id="PS51186">
    <property type="entry name" value="GNAT"/>
    <property type="match status" value="2"/>
</dbReference>
<keyword evidence="1" id="KW-0808">Transferase</keyword>
<gene>
    <name evidence="4" type="ORF">DDT42_01333</name>
</gene>